<feature type="domain" description="SRR1-like" evidence="2">
    <location>
        <begin position="28"/>
        <end position="243"/>
    </location>
</feature>
<dbReference type="PANTHER" id="PTHR28626:SF3">
    <property type="entry name" value="SRR1-LIKE PROTEIN"/>
    <property type="match status" value="1"/>
</dbReference>
<reference evidence="3 4" key="1">
    <citation type="submission" date="2024-05" db="EMBL/GenBank/DDBJ databases">
        <title>Long read based assembly of the Candida bracarensis genome reveals expanded adhesin content.</title>
        <authorList>
            <person name="Marcet-Houben M."/>
            <person name="Ksiezopolska E."/>
            <person name="Gabaldon T."/>
        </authorList>
    </citation>
    <scope>NUCLEOTIDE SEQUENCE [LARGE SCALE GENOMIC DNA]</scope>
    <source>
        <strain evidence="3 4">CBM6</strain>
    </source>
</reference>
<comment type="similarity">
    <text evidence="1">Belongs to the SRR1 family.</text>
</comment>
<proteinExistence type="inferred from homology"/>
<evidence type="ECO:0000256" key="1">
    <source>
        <dbReference type="ARBA" id="ARBA00009856"/>
    </source>
</evidence>
<accession>A0ABR4NZN9</accession>
<keyword evidence="4" id="KW-1185">Reference proteome</keyword>
<gene>
    <name evidence="3" type="ORF">RNJ44_03212</name>
</gene>
<dbReference type="Proteomes" id="UP001623330">
    <property type="component" value="Unassembled WGS sequence"/>
</dbReference>
<protein>
    <recommendedName>
        <fullName evidence="2">SRR1-like domain-containing protein</fullName>
    </recommendedName>
</protein>
<dbReference type="InterPro" id="IPR040044">
    <property type="entry name" value="SRR1L"/>
</dbReference>
<dbReference type="Pfam" id="PF07985">
    <property type="entry name" value="SRR1"/>
    <property type="match status" value="1"/>
</dbReference>
<sequence length="246" mass="28805">MSDTDIKLDKYREVLHSSKLFSELKECLDKFRIVKIRCLALGSFSEEFPAKYQLSLLLEILDCIGTNVKVSIYDPAFNDKDEKYIAHKHWQIVETEEHVDSTDGVTLFYMPHAPLDLTEEVIKREKPQLILGNELSQHTDRYTERQLYEKYPVLSKLVYNSKHYNRVSISEDDKDGFVKQESRKSRRRKNKWCLNGSSIDYSSVESYFNDGVNLITNFRSADIDAIKEGQEQWNHSFSDLALFEIK</sequence>
<evidence type="ECO:0000313" key="3">
    <source>
        <dbReference type="EMBL" id="KAL3234450.1"/>
    </source>
</evidence>
<evidence type="ECO:0000259" key="2">
    <source>
        <dbReference type="Pfam" id="PF07985"/>
    </source>
</evidence>
<name>A0ABR4NZN9_9SACH</name>
<evidence type="ECO:0000313" key="4">
    <source>
        <dbReference type="Proteomes" id="UP001623330"/>
    </source>
</evidence>
<dbReference type="EMBL" id="JBEVYD010000003">
    <property type="protein sequence ID" value="KAL3234450.1"/>
    <property type="molecule type" value="Genomic_DNA"/>
</dbReference>
<organism evidence="3 4">
    <name type="scientific">Nakaseomyces bracarensis</name>
    <dbReference type="NCBI Taxonomy" id="273131"/>
    <lineage>
        <taxon>Eukaryota</taxon>
        <taxon>Fungi</taxon>
        <taxon>Dikarya</taxon>
        <taxon>Ascomycota</taxon>
        <taxon>Saccharomycotina</taxon>
        <taxon>Saccharomycetes</taxon>
        <taxon>Saccharomycetales</taxon>
        <taxon>Saccharomycetaceae</taxon>
        <taxon>Nakaseomyces</taxon>
    </lineage>
</organism>
<comment type="caution">
    <text evidence="3">The sequence shown here is derived from an EMBL/GenBank/DDBJ whole genome shotgun (WGS) entry which is preliminary data.</text>
</comment>
<dbReference type="PANTHER" id="PTHR28626">
    <property type="entry name" value="SRR1-LIKE PROTEIN"/>
    <property type="match status" value="1"/>
</dbReference>
<dbReference type="InterPro" id="IPR012942">
    <property type="entry name" value="SRR1-like"/>
</dbReference>